<dbReference type="RefSeq" id="WP_349431422.1">
    <property type="nucleotide sequence ID" value="NZ_CP157743.1"/>
</dbReference>
<proteinExistence type="predicted"/>
<organism evidence="1 2">
    <name type="scientific">Methylomarinum roseum</name>
    <dbReference type="NCBI Taxonomy" id="3067653"/>
    <lineage>
        <taxon>Bacteria</taxon>
        <taxon>Pseudomonadati</taxon>
        <taxon>Pseudomonadota</taxon>
        <taxon>Gammaproteobacteria</taxon>
        <taxon>Methylococcales</taxon>
        <taxon>Methylococcaceae</taxon>
        <taxon>Methylomarinum</taxon>
    </lineage>
</organism>
<dbReference type="AlphaFoldDB" id="A0AAU7NSI5"/>
<dbReference type="EMBL" id="CP157743">
    <property type="protein sequence ID" value="XBS19914.1"/>
    <property type="molecule type" value="Genomic_DNA"/>
</dbReference>
<evidence type="ECO:0000313" key="1">
    <source>
        <dbReference type="EMBL" id="XBS19914.1"/>
    </source>
</evidence>
<protein>
    <submittedName>
        <fullName evidence="1">Type VI secretion system baseplate subunit TssG</fullName>
    </submittedName>
</protein>
<dbReference type="PANTHER" id="PTHR35564">
    <property type="match status" value="1"/>
</dbReference>
<accession>A0AAU7NSI5</accession>
<keyword evidence="2" id="KW-1185">Reference proteome</keyword>
<gene>
    <name evidence="1" type="primary">tssG</name>
    <name evidence="1" type="ORF">Q9L42_016370</name>
</gene>
<sequence>MRILHQQTYQYGFFHALRLIECAYPEKPLIGQSKRPGDDPVRFGQEVSLAFEASTLSRFVPGNDGRPARLNQLFFGLFGPNGPMPLHITEYVRIRQHNYHDHTLARFADIFHHRMISLFYRAKANTEPAYSFDRPNRNRFGHYLGALTGIGDAACRQRDAMPDLAKFHYAGFLSAQAKNADGLIAILTDFFKLPVQLEDFIGEWLGIEQNEQTRLGDSINTGQLGVSVVLGSKVWGCQHKFRIVFGPLTLDEYNSLLPAGQRLATLIAIVQNYTGFEFSWDVNLVLKKDQVPMSRLDGDSRLGWNSWLGLRSADNDADDLLLNPLQI</sequence>
<dbReference type="InterPro" id="IPR010732">
    <property type="entry name" value="T6SS_TssG-like"/>
</dbReference>
<dbReference type="PANTHER" id="PTHR35564:SF4">
    <property type="entry name" value="CYTOPLASMIC PROTEIN"/>
    <property type="match status" value="1"/>
</dbReference>
<dbReference type="Pfam" id="PF06996">
    <property type="entry name" value="T6SS_TssG"/>
    <property type="match status" value="1"/>
</dbReference>
<dbReference type="Proteomes" id="UP001225378">
    <property type="component" value="Chromosome"/>
</dbReference>
<dbReference type="KEGG" id="mech:Q9L42_016370"/>
<name>A0AAU7NSI5_9GAMM</name>
<dbReference type="NCBIfam" id="TIGR03347">
    <property type="entry name" value="VI_chp_1"/>
    <property type="match status" value="1"/>
</dbReference>
<evidence type="ECO:0000313" key="2">
    <source>
        <dbReference type="Proteomes" id="UP001225378"/>
    </source>
</evidence>
<reference evidence="1 2" key="1">
    <citation type="journal article" date="2024" name="Microbiology">
        <title>Methylomarinum rosea sp. nov., a novel halophilic methanotrophic bacterium from the hypersaline Lake Elton.</title>
        <authorList>
            <person name="Suleimanov R.Z."/>
            <person name="Oshkin I.Y."/>
            <person name="Danilova O.V."/>
            <person name="Suzina N.E."/>
            <person name="Dedysh S.N."/>
        </authorList>
    </citation>
    <scope>NUCLEOTIDE SEQUENCE [LARGE SCALE GENOMIC DNA]</scope>
    <source>
        <strain evidence="1 2">Ch1-1</strain>
    </source>
</reference>